<dbReference type="NCBIfam" id="NF009057">
    <property type="entry name" value="PRK12391.1"/>
    <property type="match status" value="1"/>
</dbReference>
<comment type="subunit">
    <text evidence="5 12">Tetramer of two alpha and two beta chains.</text>
</comment>
<dbReference type="InterPro" id="IPR023026">
    <property type="entry name" value="Trp_synth_beta/beta-like"/>
</dbReference>
<dbReference type="RefSeq" id="WP_344639357.1">
    <property type="nucleotide sequence ID" value="NZ_BAAATR010000031.1"/>
</dbReference>
<dbReference type="PANTHER" id="PTHR48077:SF6">
    <property type="entry name" value="TRYPTOPHAN SYNTHASE"/>
    <property type="match status" value="1"/>
</dbReference>
<keyword evidence="15" id="KW-1185">Reference proteome</keyword>
<comment type="function">
    <text evidence="2 12">The beta subunit is responsible for the synthesis of L-tryptophan from indole and L-serine.</text>
</comment>
<evidence type="ECO:0000256" key="1">
    <source>
        <dbReference type="ARBA" id="ARBA00001933"/>
    </source>
</evidence>
<dbReference type="InterPro" id="IPR006653">
    <property type="entry name" value="Trp_synth_b_CS"/>
</dbReference>
<evidence type="ECO:0000256" key="12">
    <source>
        <dbReference type="HAMAP-Rule" id="MF_00133"/>
    </source>
</evidence>
<dbReference type="PIRSF" id="PIRSF500824">
    <property type="entry name" value="TrpB_prok"/>
    <property type="match status" value="1"/>
</dbReference>
<reference evidence="14 15" key="1">
    <citation type="journal article" date="2019" name="Int. J. Syst. Evol. Microbiol.">
        <title>The Global Catalogue of Microorganisms (GCM) 10K type strain sequencing project: providing services to taxonomists for standard genome sequencing and annotation.</title>
        <authorList>
            <consortium name="The Broad Institute Genomics Platform"/>
            <consortium name="The Broad Institute Genome Sequencing Center for Infectious Disease"/>
            <person name="Wu L."/>
            <person name="Ma J."/>
        </authorList>
    </citation>
    <scope>NUCLEOTIDE SEQUENCE [LARGE SCALE GENOMIC DNA]</scope>
    <source>
        <strain evidence="14 15">JCM 7356</strain>
    </source>
</reference>
<evidence type="ECO:0000256" key="7">
    <source>
        <dbReference type="ARBA" id="ARBA00022822"/>
    </source>
</evidence>
<dbReference type="PROSITE" id="PS00168">
    <property type="entry name" value="TRP_SYNTHASE_BETA"/>
    <property type="match status" value="1"/>
</dbReference>
<evidence type="ECO:0000256" key="5">
    <source>
        <dbReference type="ARBA" id="ARBA00011270"/>
    </source>
</evidence>
<evidence type="ECO:0000256" key="2">
    <source>
        <dbReference type="ARBA" id="ARBA00002786"/>
    </source>
</evidence>
<name>A0ABN3ENB8_9ACTN</name>
<comment type="catalytic activity">
    <reaction evidence="11 12">
        <text>(1S,2R)-1-C-(indol-3-yl)glycerol 3-phosphate + L-serine = D-glyceraldehyde 3-phosphate + L-tryptophan + H2O</text>
        <dbReference type="Rhea" id="RHEA:10532"/>
        <dbReference type="ChEBI" id="CHEBI:15377"/>
        <dbReference type="ChEBI" id="CHEBI:33384"/>
        <dbReference type="ChEBI" id="CHEBI:57912"/>
        <dbReference type="ChEBI" id="CHEBI:58866"/>
        <dbReference type="ChEBI" id="CHEBI:59776"/>
        <dbReference type="EC" id="4.2.1.20"/>
    </reaction>
</comment>
<sequence length="456" mass="49302">MTTTHVVLNAADLPDRWYNIVPDLPVSLPPALHPQTLEPLRPEDLAGLLPQGVIEQEFSEERWIEIPDRVRELYQIWRPSPLHRATRLERALDTPARIYFKYEGVSPAGSHKPNTAIAQAYYAAQDGVRRLTSETGAGQWGSALSFAGSLFGLEVTVYMVRSSFQQKPYRRILMETWGAQVHPSPSPLTEAGRAVLAQDADSPGSIGIAISEAVQDALSREDTRFALGSISNNVLLHQSVIGLEAKKQLEICDDYPDVVVGCVGGGSGYAGLSYPFLYDVLSGQRTGTRFVAVEPDACPSLTRGSYAYDYPDTASLSPVLPMYTLGHSFIPAPIHAGGLRHHGSSPTMCALVEHGYVRARAVSQSDVFSAAVQFARNEGFVMAPESAHGVRGAIDEALAAKEAGESRAILVHVSGHGNFDMAAYDSYLAGTLTDYLPDQSEIERALSELPGAKIPS</sequence>
<evidence type="ECO:0000256" key="11">
    <source>
        <dbReference type="ARBA" id="ARBA00049047"/>
    </source>
</evidence>
<dbReference type="PANTHER" id="PTHR48077">
    <property type="entry name" value="TRYPTOPHAN SYNTHASE-RELATED"/>
    <property type="match status" value="1"/>
</dbReference>
<dbReference type="SUPFAM" id="SSF53686">
    <property type="entry name" value="Tryptophan synthase beta subunit-like PLP-dependent enzymes"/>
    <property type="match status" value="1"/>
</dbReference>
<dbReference type="Gene3D" id="3.40.50.1100">
    <property type="match status" value="2"/>
</dbReference>
<organism evidence="14 15">
    <name type="scientific">Kitasatospora cystarginea</name>
    <dbReference type="NCBI Taxonomy" id="58350"/>
    <lineage>
        <taxon>Bacteria</taxon>
        <taxon>Bacillati</taxon>
        <taxon>Actinomycetota</taxon>
        <taxon>Actinomycetes</taxon>
        <taxon>Kitasatosporales</taxon>
        <taxon>Streptomycetaceae</taxon>
        <taxon>Kitasatospora</taxon>
    </lineage>
</organism>
<feature type="modified residue" description="N6-(pyridoxal phosphate)lysine" evidence="12">
    <location>
        <position position="112"/>
    </location>
</feature>
<evidence type="ECO:0000313" key="15">
    <source>
        <dbReference type="Proteomes" id="UP001500305"/>
    </source>
</evidence>
<evidence type="ECO:0000256" key="9">
    <source>
        <dbReference type="ARBA" id="ARBA00023141"/>
    </source>
</evidence>
<dbReference type="NCBIfam" id="TIGR01415">
    <property type="entry name" value="trpB_rel"/>
    <property type="match status" value="1"/>
</dbReference>
<dbReference type="InterPro" id="IPR001926">
    <property type="entry name" value="TrpB-like_PALP"/>
</dbReference>
<evidence type="ECO:0000256" key="3">
    <source>
        <dbReference type="ARBA" id="ARBA00004733"/>
    </source>
</evidence>
<evidence type="ECO:0000313" key="14">
    <source>
        <dbReference type="EMBL" id="GAA2264738.1"/>
    </source>
</evidence>
<gene>
    <name evidence="12" type="primary">trpB</name>
    <name evidence="14" type="ORF">GCM10010430_56840</name>
</gene>
<keyword evidence="8 12" id="KW-0663">Pyridoxal phosphate</keyword>
<dbReference type="Proteomes" id="UP001500305">
    <property type="component" value="Unassembled WGS sequence"/>
</dbReference>
<comment type="caution">
    <text evidence="14">The sequence shown here is derived from an EMBL/GenBank/DDBJ whole genome shotgun (WGS) entry which is preliminary data.</text>
</comment>
<comment type="pathway">
    <text evidence="3 12">Amino-acid biosynthesis; L-tryptophan biosynthesis; L-tryptophan from chorismate: step 5/5.</text>
</comment>
<dbReference type="HAMAP" id="MF_00133">
    <property type="entry name" value="Trp_synth_beta"/>
    <property type="match status" value="1"/>
</dbReference>
<keyword evidence="7 12" id="KW-0822">Tryptophan biosynthesis</keyword>
<evidence type="ECO:0000256" key="10">
    <source>
        <dbReference type="ARBA" id="ARBA00023239"/>
    </source>
</evidence>
<comment type="cofactor">
    <cofactor evidence="1 12">
        <name>pyridoxal 5'-phosphate</name>
        <dbReference type="ChEBI" id="CHEBI:597326"/>
    </cofactor>
</comment>
<dbReference type="EC" id="4.2.1.20" evidence="12"/>
<evidence type="ECO:0000256" key="8">
    <source>
        <dbReference type="ARBA" id="ARBA00022898"/>
    </source>
</evidence>
<keyword evidence="6 12" id="KW-0028">Amino-acid biosynthesis</keyword>
<dbReference type="InterPro" id="IPR036052">
    <property type="entry name" value="TrpB-like_PALP_sf"/>
</dbReference>
<proteinExistence type="inferred from homology"/>
<evidence type="ECO:0000256" key="4">
    <source>
        <dbReference type="ARBA" id="ARBA00009982"/>
    </source>
</evidence>
<evidence type="ECO:0000259" key="13">
    <source>
        <dbReference type="Pfam" id="PF00291"/>
    </source>
</evidence>
<protein>
    <recommendedName>
        <fullName evidence="12">Tryptophan synthase beta chain</fullName>
        <ecNumber evidence="12">4.2.1.20</ecNumber>
    </recommendedName>
</protein>
<dbReference type="PIRSF" id="PIRSF001413">
    <property type="entry name" value="Trp_syn_beta"/>
    <property type="match status" value="1"/>
</dbReference>
<accession>A0ABN3ENB8</accession>
<feature type="domain" description="Tryptophan synthase beta chain-like PALP" evidence="13">
    <location>
        <begin position="76"/>
        <end position="413"/>
    </location>
</feature>
<keyword evidence="9 12" id="KW-0057">Aromatic amino acid biosynthesis</keyword>
<comment type="similarity">
    <text evidence="4 12">Belongs to the TrpB family.</text>
</comment>
<dbReference type="Pfam" id="PF00291">
    <property type="entry name" value="PALP"/>
    <property type="match status" value="1"/>
</dbReference>
<dbReference type="EMBL" id="BAAATR010000031">
    <property type="protein sequence ID" value="GAA2264738.1"/>
    <property type="molecule type" value="Genomic_DNA"/>
</dbReference>
<keyword evidence="10 12" id="KW-0456">Lyase</keyword>
<dbReference type="InterPro" id="IPR006316">
    <property type="entry name" value="Trp_synth_b-like"/>
</dbReference>
<evidence type="ECO:0000256" key="6">
    <source>
        <dbReference type="ARBA" id="ARBA00022605"/>
    </source>
</evidence>